<dbReference type="InterPro" id="IPR047109">
    <property type="entry name" value="CAD-like"/>
</dbReference>
<name>A0A218ZGV9_9HELO</name>
<dbReference type="GO" id="GO:0016616">
    <property type="term" value="F:oxidoreductase activity, acting on the CH-OH group of donors, NAD or NADP as acceptor"/>
    <property type="evidence" value="ECO:0007669"/>
    <property type="project" value="InterPro"/>
</dbReference>
<feature type="domain" description="Alcohol dehydrogenase-like C-terminal" evidence="6">
    <location>
        <begin position="173"/>
        <end position="293"/>
    </location>
</feature>
<comment type="cofactor">
    <cofactor evidence="1 5">
        <name>Zn(2+)</name>
        <dbReference type="ChEBI" id="CHEBI:29105"/>
    </cofactor>
</comment>
<dbReference type="InterPro" id="IPR002328">
    <property type="entry name" value="ADH_Zn_CS"/>
</dbReference>
<dbReference type="InterPro" id="IPR013149">
    <property type="entry name" value="ADH-like_C"/>
</dbReference>
<evidence type="ECO:0008006" key="10">
    <source>
        <dbReference type="Google" id="ProtNLM"/>
    </source>
</evidence>
<dbReference type="Proteomes" id="UP000242519">
    <property type="component" value="Unassembled WGS sequence"/>
</dbReference>
<comment type="similarity">
    <text evidence="5">Belongs to the zinc-containing alcohol dehydrogenase family.</text>
</comment>
<dbReference type="Gene3D" id="3.40.50.720">
    <property type="entry name" value="NAD(P)-binding Rossmann-like Domain"/>
    <property type="match status" value="1"/>
</dbReference>
<comment type="caution">
    <text evidence="8">The sequence shown here is derived from an EMBL/GenBank/DDBJ whole genome shotgun (WGS) entry which is preliminary data.</text>
</comment>
<proteinExistence type="inferred from homology"/>
<dbReference type="InterPro" id="IPR013154">
    <property type="entry name" value="ADH-like_N"/>
</dbReference>
<protein>
    <recommendedName>
        <fullName evidence="10">Enoyl reductase (ER) domain-containing protein</fullName>
    </recommendedName>
</protein>
<dbReference type="Pfam" id="PF00107">
    <property type="entry name" value="ADH_zinc_N"/>
    <property type="match status" value="1"/>
</dbReference>
<dbReference type="CDD" id="cd05283">
    <property type="entry name" value="CAD1"/>
    <property type="match status" value="1"/>
</dbReference>
<dbReference type="EMBL" id="MZNU01000034">
    <property type="protein sequence ID" value="OWP06793.1"/>
    <property type="molecule type" value="Genomic_DNA"/>
</dbReference>
<evidence type="ECO:0000256" key="5">
    <source>
        <dbReference type="RuleBase" id="RU361277"/>
    </source>
</evidence>
<dbReference type="InterPro" id="IPR011032">
    <property type="entry name" value="GroES-like_sf"/>
</dbReference>
<organism evidence="8 9">
    <name type="scientific">Diplocarpon coronariae</name>
    <dbReference type="NCBI Taxonomy" id="2795749"/>
    <lineage>
        <taxon>Eukaryota</taxon>
        <taxon>Fungi</taxon>
        <taxon>Dikarya</taxon>
        <taxon>Ascomycota</taxon>
        <taxon>Pezizomycotina</taxon>
        <taxon>Leotiomycetes</taxon>
        <taxon>Helotiales</taxon>
        <taxon>Drepanopezizaceae</taxon>
        <taxon>Diplocarpon</taxon>
    </lineage>
</organism>
<evidence type="ECO:0000256" key="4">
    <source>
        <dbReference type="ARBA" id="ARBA00023002"/>
    </source>
</evidence>
<dbReference type="AlphaFoldDB" id="A0A218ZGV9"/>
<dbReference type="GO" id="GO:0008270">
    <property type="term" value="F:zinc ion binding"/>
    <property type="evidence" value="ECO:0007669"/>
    <property type="project" value="InterPro"/>
</dbReference>
<keyword evidence="4" id="KW-0560">Oxidoreductase</keyword>
<dbReference type="Gene3D" id="3.90.180.10">
    <property type="entry name" value="Medium-chain alcohol dehydrogenases, catalytic domain"/>
    <property type="match status" value="1"/>
</dbReference>
<evidence type="ECO:0000313" key="9">
    <source>
        <dbReference type="Proteomes" id="UP000242519"/>
    </source>
</evidence>
<dbReference type="FunFam" id="3.40.50.720:FF:000022">
    <property type="entry name" value="Cinnamyl alcohol dehydrogenase"/>
    <property type="match status" value="1"/>
</dbReference>
<evidence type="ECO:0000259" key="7">
    <source>
        <dbReference type="Pfam" id="PF08240"/>
    </source>
</evidence>
<evidence type="ECO:0000256" key="2">
    <source>
        <dbReference type="ARBA" id="ARBA00022723"/>
    </source>
</evidence>
<dbReference type="SUPFAM" id="SSF51735">
    <property type="entry name" value="NAD(P)-binding Rossmann-fold domains"/>
    <property type="match status" value="1"/>
</dbReference>
<dbReference type="Pfam" id="PF08240">
    <property type="entry name" value="ADH_N"/>
    <property type="match status" value="1"/>
</dbReference>
<sequence>MVRMVEFTVFKGSKEGRIVQSQTKKEIKADEVLIKVTHSGLCGTDEHFKSVDMVLGHEGAGVVEETGQSVTTYQKGDSVGWGYQHDSCNHCKQCFTGRETLCPERAMYGYKDLDQGSFAYYAVWKADYIFKLPDSIPRQYAAPLNCGGATVFNALRSFNVDSLSRVGIIGIGGLGHLAIQFASKMGCHVTVFSGTNSKRDEALILGANEFVATKGVESLKVSDKIDQLLICTSFMPDWELFLPIMAPGGTLYPLTVAGGDLKIPYSPLLERQLNIQGSLVAARNVHNEMLRFAALHQIRPVIEEFPMTVDGIEASMKKLAEGKMRYRGVIVAP</sequence>
<feature type="domain" description="Alcohol dehydrogenase-like N-terminal" evidence="7">
    <location>
        <begin position="29"/>
        <end position="134"/>
    </location>
</feature>
<accession>A0A218ZGV9</accession>
<dbReference type="InParanoid" id="A0A218ZGV9"/>
<keyword evidence="3 5" id="KW-0862">Zinc</keyword>
<dbReference type="STRING" id="503106.A0A218ZGV9"/>
<evidence type="ECO:0000256" key="3">
    <source>
        <dbReference type="ARBA" id="ARBA00022833"/>
    </source>
</evidence>
<dbReference type="OrthoDB" id="1879366at2759"/>
<dbReference type="InterPro" id="IPR036291">
    <property type="entry name" value="NAD(P)-bd_dom_sf"/>
</dbReference>
<dbReference type="PANTHER" id="PTHR42683">
    <property type="entry name" value="ALDEHYDE REDUCTASE"/>
    <property type="match status" value="1"/>
</dbReference>
<evidence type="ECO:0000259" key="6">
    <source>
        <dbReference type="Pfam" id="PF00107"/>
    </source>
</evidence>
<keyword evidence="2 5" id="KW-0479">Metal-binding</keyword>
<evidence type="ECO:0000256" key="1">
    <source>
        <dbReference type="ARBA" id="ARBA00001947"/>
    </source>
</evidence>
<reference evidence="8 9" key="1">
    <citation type="submission" date="2017-04" db="EMBL/GenBank/DDBJ databases">
        <title>Draft genome sequence of Marssonina coronaria NL1: causal agent of apple blotch.</title>
        <authorList>
            <person name="Cheng Q."/>
        </authorList>
    </citation>
    <scope>NUCLEOTIDE SEQUENCE [LARGE SCALE GENOMIC DNA]</scope>
    <source>
        <strain evidence="8 9">NL1</strain>
    </source>
</reference>
<gene>
    <name evidence="8" type="ORF">B2J93_8850</name>
</gene>
<keyword evidence="9" id="KW-1185">Reference proteome</keyword>
<dbReference type="PROSITE" id="PS00059">
    <property type="entry name" value="ADH_ZINC"/>
    <property type="match status" value="1"/>
</dbReference>
<evidence type="ECO:0000313" key="8">
    <source>
        <dbReference type="EMBL" id="OWP06793.1"/>
    </source>
</evidence>
<dbReference type="SUPFAM" id="SSF50129">
    <property type="entry name" value="GroES-like"/>
    <property type="match status" value="1"/>
</dbReference>